<dbReference type="InterPro" id="IPR029058">
    <property type="entry name" value="AB_hydrolase_fold"/>
</dbReference>
<dbReference type="EMBL" id="JAKUCV010007504">
    <property type="protein sequence ID" value="KAJ4823187.1"/>
    <property type="molecule type" value="Genomic_DNA"/>
</dbReference>
<name>A0A9Q0J083_9ROSI</name>
<proteinExistence type="predicted"/>
<dbReference type="CDD" id="cd07987">
    <property type="entry name" value="LPLAT_MGAT-like"/>
    <property type="match status" value="1"/>
</dbReference>
<dbReference type="SUPFAM" id="SSF53474">
    <property type="entry name" value="alpha/beta-Hydrolases"/>
    <property type="match status" value="1"/>
</dbReference>
<reference evidence="3" key="2">
    <citation type="journal article" date="2023" name="Plants (Basel)">
        <title>Annotation of the Turnera subulata (Passifloraceae) Draft Genome Reveals the S-Locus Evolved after the Divergence of Turneroideae from Passifloroideae in a Stepwise Manner.</title>
        <authorList>
            <person name="Henning P.M."/>
            <person name="Roalson E.H."/>
            <person name="Mir W."/>
            <person name="McCubbin A.G."/>
            <person name="Shore J.S."/>
        </authorList>
    </citation>
    <scope>NUCLEOTIDE SEQUENCE</scope>
    <source>
        <strain evidence="3">F60SS</strain>
    </source>
</reference>
<evidence type="ECO:0000256" key="1">
    <source>
        <dbReference type="SAM" id="MobiDB-lite"/>
    </source>
</evidence>
<dbReference type="GO" id="GO:0016020">
    <property type="term" value="C:membrane"/>
    <property type="evidence" value="ECO:0007669"/>
    <property type="project" value="TreeGrafter"/>
</dbReference>
<feature type="domain" description="Serine aminopeptidase S33" evidence="2">
    <location>
        <begin position="243"/>
        <end position="430"/>
    </location>
</feature>
<sequence>MAASAGSCHFAAVSPKVVRCCAPSQPPPAGELKLDRPTRNPPTRLFSLPTEHRAPAIPTTADNVTKSSHEEEKKNPYENILEVDKAELEGDKRPLRHYFEEAKDTVRSGGGPPRWFSPLECGSRLDKSPLLLFLPGGGRLVWSGAATASGSGRRRGLACRVSATSSAELGWSPPVGVGLGVACGALTIAFGDLHMSSNVKIENKIEKSFILATVPALFVFPSYFLCSGLLKMVERTVISESCRSPNRPICLVGESLGACLALAVAAANPDVDLQLILANPATSFEKSQLISIMPLLELIPGQYNISLPYILRLMTGDLLWMAMDNAVKGVPLQQTVEGLSQDVISIPSYLHVLGDILPRETLLWKLNMLKSASSYANSRLHAVTAQTLILSSSKDQLLPSEEEGQRLPKALKKCVHRSFSESGHFLFLEDDIDLVTIIKQTYFYRRGKQFDCVSDYIPPTPLEFKNIYELYRFMLLATSSVMLSTLEHGKVVKGLAGIPSEGPVLFVGYHMFLGLELYSLVIKMLKERNILLRGMAHPLMFERLKDGLLPPVPYFDTIRTMGSVPVSGTNFFKLLKSKAHVLLYPGGLREACHRKGEEYKLWWPEQPEFVRMVAATGAKIVPFGVVGEDDFAEVVFDYDDQMKIPFFRDIIKSLEEETEKVRDGINDEVDQDIHLPIYKPKVPGRFYFYFGKPIETKGRREELKDKEKAQELYVQIKSEVEKCIAYLKEKRETDPYRSVLARFVYRATHGFSCEVPTFEL</sequence>
<organism evidence="3 4">
    <name type="scientific">Turnera subulata</name>
    <dbReference type="NCBI Taxonomy" id="218843"/>
    <lineage>
        <taxon>Eukaryota</taxon>
        <taxon>Viridiplantae</taxon>
        <taxon>Streptophyta</taxon>
        <taxon>Embryophyta</taxon>
        <taxon>Tracheophyta</taxon>
        <taxon>Spermatophyta</taxon>
        <taxon>Magnoliopsida</taxon>
        <taxon>eudicotyledons</taxon>
        <taxon>Gunneridae</taxon>
        <taxon>Pentapetalae</taxon>
        <taxon>rosids</taxon>
        <taxon>fabids</taxon>
        <taxon>Malpighiales</taxon>
        <taxon>Passifloraceae</taxon>
        <taxon>Turnera</taxon>
    </lineage>
</organism>
<comment type="caution">
    <text evidence="3">The sequence shown here is derived from an EMBL/GenBank/DDBJ whole genome shotgun (WGS) entry which is preliminary data.</text>
</comment>
<gene>
    <name evidence="3" type="ORF">Tsubulata_015133</name>
</gene>
<dbReference type="InterPro" id="IPR022742">
    <property type="entry name" value="Hydrolase_4"/>
</dbReference>
<keyword evidence="4" id="KW-1185">Reference proteome</keyword>
<evidence type="ECO:0000259" key="2">
    <source>
        <dbReference type="Pfam" id="PF12146"/>
    </source>
</evidence>
<dbReference type="OrthoDB" id="44277at2759"/>
<accession>A0A9Q0J083</accession>
<dbReference type="PANTHER" id="PTHR22753">
    <property type="entry name" value="TRANSMEMBRANE PROTEIN 68"/>
    <property type="match status" value="1"/>
</dbReference>
<dbReference type="PANTHER" id="PTHR22753:SF24">
    <property type="entry name" value="ESTERASE_LIPASE_THIOESTERASE FAMILY PROTEIN"/>
    <property type="match status" value="1"/>
</dbReference>
<evidence type="ECO:0000313" key="3">
    <source>
        <dbReference type="EMBL" id="KAJ4823187.1"/>
    </source>
</evidence>
<feature type="region of interest" description="Disordered" evidence="1">
    <location>
        <begin position="23"/>
        <end position="74"/>
    </location>
</feature>
<dbReference type="Pfam" id="PF12146">
    <property type="entry name" value="Hydrolase_4"/>
    <property type="match status" value="1"/>
</dbReference>
<protein>
    <recommendedName>
        <fullName evidence="2">Serine aminopeptidase S33 domain-containing protein</fullName>
    </recommendedName>
</protein>
<dbReference type="AlphaFoldDB" id="A0A9Q0J083"/>
<evidence type="ECO:0000313" key="4">
    <source>
        <dbReference type="Proteomes" id="UP001141552"/>
    </source>
</evidence>
<reference evidence="3" key="1">
    <citation type="submission" date="2022-02" db="EMBL/GenBank/DDBJ databases">
        <authorList>
            <person name="Henning P.M."/>
            <person name="McCubbin A.G."/>
            <person name="Shore J.S."/>
        </authorList>
    </citation>
    <scope>NUCLEOTIDE SEQUENCE</scope>
    <source>
        <strain evidence="3">F60SS</strain>
        <tissue evidence="3">Leaves</tissue>
    </source>
</reference>
<dbReference type="Gene3D" id="3.40.50.1820">
    <property type="entry name" value="alpha/beta hydrolase"/>
    <property type="match status" value="1"/>
</dbReference>
<dbReference type="Proteomes" id="UP001141552">
    <property type="component" value="Unassembled WGS sequence"/>
</dbReference>